<keyword evidence="4" id="KW-1185">Reference proteome</keyword>
<evidence type="ECO:0000313" key="3">
    <source>
        <dbReference type="EMBL" id="KAB2338851.1"/>
    </source>
</evidence>
<dbReference type="InterPro" id="IPR000614">
    <property type="entry name" value="FRMsr_CS"/>
</dbReference>
<dbReference type="Pfam" id="PF13185">
    <property type="entry name" value="GAF_2"/>
    <property type="match status" value="1"/>
</dbReference>
<proteinExistence type="inferred from homology"/>
<dbReference type="Proteomes" id="UP000481030">
    <property type="component" value="Unassembled WGS sequence"/>
</dbReference>
<comment type="similarity">
    <text evidence="1">Belongs to the free Met sulfoxide reductase family.</text>
</comment>
<dbReference type="InterPro" id="IPR029016">
    <property type="entry name" value="GAF-like_dom_sf"/>
</dbReference>
<sequence length="159" mass="17699">MFNVESYRGTREESYALVKKQLAALLEGETNRIANLSNASALLNQFLDRINWVGFYLLEDDELVLGPFQGLPACVRIPIGKGVCGTSAKQMETLRVEDVHQFPGHIACDAASQSEIVIPLIKNGSLLGVLDIDSPEKNRFDELDQKELENFTQLLVSYL</sequence>
<protein>
    <submittedName>
        <fullName evidence="3">GAF domain-containing protein</fullName>
    </submittedName>
</protein>
<accession>A0A6L3VB08</accession>
<dbReference type="PROSITE" id="PS01320">
    <property type="entry name" value="UPF0067"/>
    <property type="match status" value="1"/>
</dbReference>
<dbReference type="PANTHER" id="PTHR21021:SF15">
    <property type="entry name" value="FREE METHIONINE-R-SULFOXIDE REDUCTASE"/>
    <property type="match status" value="1"/>
</dbReference>
<evidence type="ECO:0000313" key="4">
    <source>
        <dbReference type="Proteomes" id="UP000481030"/>
    </source>
</evidence>
<dbReference type="EMBL" id="WBOS01000001">
    <property type="protein sequence ID" value="KAB2338851.1"/>
    <property type="molecule type" value="Genomic_DNA"/>
</dbReference>
<organism evidence="3 4">
    <name type="scientific">Cytobacillus depressus</name>
    <dbReference type="NCBI Taxonomy" id="1602942"/>
    <lineage>
        <taxon>Bacteria</taxon>
        <taxon>Bacillati</taxon>
        <taxon>Bacillota</taxon>
        <taxon>Bacilli</taxon>
        <taxon>Bacillales</taxon>
        <taxon>Bacillaceae</taxon>
        <taxon>Cytobacillus</taxon>
    </lineage>
</organism>
<evidence type="ECO:0000256" key="1">
    <source>
        <dbReference type="ARBA" id="ARBA00038454"/>
    </source>
</evidence>
<dbReference type="RefSeq" id="WP_151533592.1">
    <property type="nucleotide sequence ID" value="NZ_WBOS01000001.1"/>
</dbReference>
<dbReference type="GO" id="GO:0005829">
    <property type="term" value="C:cytosol"/>
    <property type="evidence" value="ECO:0007669"/>
    <property type="project" value="TreeGrafter"/>
</dbReference>
<dbReference type="PANTHER" id="PTHR21021">
    <property type="entry name" value="GAF/PUTATIVE CYTOSKELETAL PROTEIN"/>
    <property type="match status" value="1"/>
</dbReference>
<dbReference type="InterPro" id="IPR003018">
    <property type="entry name" value="GAF"/>
</dbReference>
<dbReference type="SUPFAM" id="SSF55781">
    <property type="entry name" value="GAF domain-like"/>
    <property type="match status" value="1"/>
</dbReference>
<name>A0A6L3VB08_9BACI</name>
<dbReference type="GO" id="GO:0033745">
    <property type="term" value="F:L-methionine-(R)-S-oxide reductase activity"/>
    <property type="evidence" value="ECO:0007669"/>
    <property type="project" value="TreeGrafter"/>
</dbReference>
<dbReference type="AlphaFoldDB" id="A0A6L3VB08"/>
<dbReference type="OrthoDB" id="9796252at2"/>
<dbReference type="FunFam" id="3.30.450.40:FF:000008">
    <property type="entry name" value="GAF domain-containing proteins"/>
    <property type="match status" value="1"/>
</dbReference>
<feature type="domain" description="GAF" evidence="2">
    <location>
        <begin position="51"/>
        <end position="155"/>
    </location>
</feature>
<gene>
    <name evidence="3" type="ORF">F7731_04685</name>
</gene>
<reference evidence="3 4" key="1">
    <citation type="journal article" date="2016" name="Antonie Van Leeuwenhoek">
        <title>Bacillus depressus sp. nov., isolated from soil of a sunflower field.</title>
        <authorList>
            <person name="Wei X."/>
            <person name="Xin D."/>
            <person name="Xin Y."/>
            <person name="Zhang H."/>
            <person name="Wang T."/>
            <person name="Zhang J."/>
        </authorList>
    </citation>
    <scope>NUCLEOTIDE SEQUENCE [LARGE SCALE GENOMIC DNA]</scope>
    <source>
        <strain evidence="3 4">BZ1</strain>
    </source>
</reference>
<dbReference type="Gene3D" id="3.30.450.40">
    <property type="match status" value="1"/>
</dbReference>
<comment type="caution">
    <text evidence="3">The sequence shown here is derived from an EMBL/GenBank/DDBJ whole genome shotgun (WGS) entry which is preliminary data.</text>
</comment>
<evidence type="ECO:0000259" key="2">
    <source>
        <dbReference type="Pfam" id="PF13185"/>
    </source>
</evidence>
<dbReference type="InterPro" id="IPR051330">
    <property type="entry name" value="Phosphatase_reg/MetRdx"/>
</dbReference>